<dbReference type="GO" id="GO:0006508">
    <property type="term" value="P:proteolysis"/>
    <property type="evidence" value="ECO:0007669"/>
    <property type="project" value="UniProtKB-KW"/>
</dbReference>
<evidence type="ECO:0000256" key="4">
    <source>
        <dbReference type="ARBA" id="ARBA00022723"/>
    </source>
</evidence>
<dbReference type="GO" id="GO:0070573">
    <property type="term" value="F:metallodipeptidase activity"/>
    <property type="evidence" value="ECO:0007669"/>
    <property type="project" value="TreeGrafter"/>
</dbReference>
<dbReference type="GO" id="GO:0005829">
    <property type="term" value="C:cytosol"/>
    <property type="evidence" value="ECO:0007669"/>
    <property type="project" value="TreeGrafter"/>
</dbReference>
<organism evidence="9">
    <name type="scientific">marine sediment metagenome</name>
    <dbReference type="NCBI Taxonomy" id="412755"/>
    <lineage>
        <taxon>unclassified sequences</taxon>
        <taxon>metagenomes</taxon>
        <taxon>ecological metagenomes</taxon>
    </lineage>
</organism>
<sequence>MIDINIKLSTESVFRYFEEISKIPRCSGNEKAISDYIVAFAKAKNLEAAKDNAQNVLIKELATPGYEKAPTVILQGHMDMVYDKNKSTKHDFEKDPIELRVEGDMLYAKDTTLGADDGIAIAYALAVLDSNDIPHPPLKVLMTTEEEVGAKGAAALDPKYLEGDMLINMDSEEEGILISSSAGGIRTKHNIAATWENPDKDCIPYLISIRD</sequence>
<evidence type="ECO:0000256" key="3">
    <source>
        <dbReference type="ARBA" id="ARBA00022670"/>
    </source>
</evidence>
<proteinExistence type="predicted"/>
<evidence type="ECO:0000256" key="5">
    <source>
        <dbReference type="ARBA" id="ARBA00022801"/>
    </source>
</evidence>
<comment type="cofactor">
    <cofactor evidence="2">
        <name>Zn(2+)</name>
        <dbReference type="ChEBI" id="CHEBI:29105"/>
    </cofactor>
</comment>
<dbReference type="EMBL" id="BART01023854">
    <property type="protein sequence ID" value="GAG97577.1"/>
    <property type="molecule type" value="Genomic_DNA"/>
</dbReference>
<protein>
    <recommendedName>
        <fullName evidence="10">Peptidase M20 dimerisation domain-containing protein</fullName>
    </recommendedName>
</protein>
<dbReference type="AlphaFoldDB" id="X1CXB5"/>
<evidence type="ECO:0000313" key="9">
    <source>
        <dbReference type="EMBL" id="GAG97577.1"/>
    </source>
</evidence>
<comment type="cofactor">
    <cofactor evidence="1">
        <name>Co(2+)</name>
        <dbReference type="ChEBI" id="CHEBI:48828"/>
    </cofactor>
</comment>
<name>X1CXB5_9ZZZZ</name>
<evidence type="ECO:0000256" key="7">
    <source>
        <dbReference type="ARBA" id="ARBA00023049"/>
    </source>
</evidence>
<dbReference type="InterPro" id="IPR001160">
    <property type="entry name" value="Peptidase_M20C"/>
</dbReference>
<dbReference type="PRINTS" id="PR00934">
    <property type="entry name" value="XHISDIPTASE"/>
</dbReference>
<keyword evidence="5" id="KW-0378">Hydrolase</keyword>
<comment type="caution">
    <text evidence="9">The sequence shown here is derived from an EMBL/GenBank/DDBJ whole genome shotgun (WGS) entry which is preliminary data.</text>
</comment>
<evidence type="ECO:0000256" key="8">
    <source>
        <dbReference type="ARBA" id="ARBA00023285"/>
    </source>
</evidence>
<evidence type="ECO:0000256" key="6">
    <source>
        <dbReference type="ARBA" id="ARBA00022833"/>
    </source>
</evidence>
<dbReference type="GO" id="GO:0046872">
    <property type="term" value="F:metal ion binding"/>
    <property type="evidence" value="ECO:0007669"/>
    <property type="project" value="UniProtKB-KW"/>
</dbReference>
<evidence type="ECO:0000256" key="2">
    <source>
        <dbReference type="ARBA" id="ARBA00001947"/>
    </source>
</evidence>
<evidence type="ECO:0008006" key="10">
    <source>
        <dbReference type="Google" id="ProtNLM"/>
    </source>
</evidence>
<keyword evidence="3" id="KW-0645">Protease</keyword>
<dbReference type="SUPFAM" id="SSF53187">
    <property type="entry name" value="Zn-dependent exopeptidases"/>
    <property type="match status" value="1"/>
</dbReference>
<dbReference type="Gene3D" id="3.40.630.10">
    <property type="entry name" value="Zn peptidases"/>
    <property type="match status" value="1"/>
</dbReference>
<gene>
    <name evidence="9" type="ORF">S01H4_43274</name>
</gene>
<dbReference type="InterPro" id="IPR002933">
    <property type="entry name" value="Peptidase_M20"/>
</dbReference>
<reference evidence="9" key="1">
    <citation type="journal article" date="2014" name="Front. Microbiol.">
        <title>High frequency of phylogenetically diverse reductive dehalogenase-homologous genes in deep subseafloor sedimentary metagenomes.</title>
        <authorList>
            <person name="Kawai M."/>
            <person name="Futagami T."/>
            <person name="Toyoda A."/>
            <person name="Takaki Y."/>
            <person name="Nishi S."/>
            <person name="Hori S."/>
            <person name="Arai W."/>
            <person name="Tsubouchi T."/>
            <person name="Morono Y."/>
            <person name="Uchiyama I."/>
            <person name="Ito T."/>
            <person name="Fujiyama A."/>
            <person name="Inagaki F."/>
            <person name="Takami H."/>
        </authorList>
    </citation>
    <scope>NUCLEOTIDE SEQUENCE</scope>
    <source>
        <strain evidence="9">Expedition CK06-06</strain>
    </source>
</reference>
<accession>X1CXB5</accession>
<dbReference type="Pfam" id="PF01546">
    <property type="entry name" value="Peptidase_M20"/>
    <property type="match status" value="1"/>
</dbReference>
<keyword evidence="8" id="KW-0170">Cobalt</keyword>
<dbReference type="PANTHER" id="PTHR43501">
    <property type="entry name" value="CYTOSOL NON-SPECIFIC DIPEPTIDASE"/>
    <property type="match status" value="1"/>
</dbReference>
<dbReference type="FunFam" id="3.40.630.10:FF:000015">
    <property type="entry name" value="Aminoacyl-histidine dipeptidase PepD"/>
    <property type="match status" value="1"/>
</dbReference>
<keyword evidence="6" id="KW-0862">Zinc</keyword>
<dbReference type="PANTHER" id="PTHR43501:SF1">
    <property type="entry name" value="CYTOSOL NON-SPECIFIC DIPEPTIDASE"/>
    <property type="match status" value="1"/>
</dbReference>
<keyword evidence="7" id="KW-0482">Metalloprotease</keyword>
<evidence type="ECO:0000256" key="1">
    <source>
        <dbReference type="ARBA" id="ARBA00001941"/>
    </source>
</evidence>
<keyword evidence="4" id="KW-0479">Metal-binding</keyword>